<feature type="non-terminal residue" evidence="1">
    <location>
        <position position="1"/>
    </location>
</feature>
<accession>A0A0B7C4H6</accession>
<feature type="non-terminal residue" evidence="1">
    <location>
        <position position="104"/>
    </location>
</feature>
<protein>
    <submittedName>
        <fullName evidence="1">Uncharacterized protein</fullName>
    </submittedName>
</protein>
<organism evidence="1">
    <name type="scientific">Arion vulgaris</name>
    <dbReference type="NCBI Taxonomy" id="1028688"/>
    <lineage>
        <taxon>Eukaryota</taxon>
        <taxon>Metazoa</taxon>
        <taxon>Spiralia</taxon>
        <taxon>Lophotrochozoa</taxon>
        <taxon>Mollusca</taxon>
        <taxon>Gastropoda</taxon>
        <taxon>Heterobranchia</taxon>
        <taxon>Euthyneura</taxon>
        <taxon>Panpulmonata</taxon>
        <taxon>Eupulmonata</taxon>
        <taxon>Stylommatophora</taxon>
        <taxon>Helicina</taxon>
        <taxon>Arionoidea</taxon>
        <taxon>Arionidae</taxon>
        <taxon>Arion</taxon>
    </lineage>
</organism>
<sequence>SKFLYTMKDIFELQYLSESNDSLSMEFINVSESPYSLLMTRYIPLDILNKDCGNVCDKCMQCFPSKVSDTKVMTSGHGDEFIIGFFPVHHSSKNGFCNKFNPKG</sequence>
<evidence type="ECO:0000313" key="1">
    <source>
        <dbReference type="EMBL" id="CEL00108.1"/>
    </source>
</evidence>
<reference evidence="1" key="1">
    <citation type="submission" date="2014-12" db="EMBL/GenBank/DDBJ databases">
        <title>Insight into the proteome of Arion vulgaris.</title>
        <authorList>
            <person name="Aradska J."/>
            <person name="Bulat T."/>
            <person name="Smidak R."/>
            <person name="Sarate P."/>
            <person name="Gangsoo J."/>
            <person name="Sialana F."/>
            <person name="Bilban M."/>
            <person name="Lubec G."/>
        </authorList>
    </citation>
    <scope>NUCLEOTIDE SEQUENCE</scope>
    <source>
        <tissue evidence="1">Skin</tissue>
    </source>
</reference>
<name>A0A0B7C4H6_9EUPU</name>
<proteinExistence type="predicted"/>
<dbReference type="AlphaFoldDB" id="A0A0B7C4H6"/>
<dbReference type="EMBL" id="HACG01053237">
    <property type="protein sequence ID" value="CEL00108.1"/>
    <property type="molecule type" value="Transcribed_RNA"/>
</dbReference>
<gene>
    <name evidence="1" type="primary">ORF222881</name>
</gene>